<comment type="similarity">
    <text evidence="2">Belongs to the polyribonucleotide nucleotidyltransferase family.</text>
</comment>
<dbReference type="CDD" id="cd11364">
    <property type="entry name" value="RNase_PH_PNPase_2"/>
    <property type="match status" value="1"/>
</dbReference>
<protein>
    <recommendedName>
        <fullName evidence="12">Polyribonucleotide nucleotidyltransferase 2, mitochondrial</fullName>
        <ecNumber evidence="3">2.7.7.8</ecNumber>
    </recommendedName>
    <alternativeName>
        <fullName evidence="13">Polynucleotide phosphorylase 2</fullName>
    </alternativeName>
</protein>
<proteinExistence type="inferred from homology"/>
<dbReference type="SUPFAM" id="SSF54791">
    <property type="entry name" value="Eukaryotic type KH-domain (KH-domain type I)"/>
    <property type="match status" value="1"/>
</dbReference>
<evidence type="ECO:0000256" key="9">
    <source>
        <dbReference type="ARBA" id="ARBA00022839"/>
    </source>
</evidence>
<evidence type="ECO:0000256" key="2">
    <source>
        <dbReference type="ARBA" id="ARBA00007404"/>
    </source>
</evidence>
<keyword evidence="4" id="KW-0698">rRNA processing</keyword>
<dbReference type="SUPFAM" id="SSF50249">
    <property type="entry name" value="Nucleic acid-binding proteins"/>
    <property type="match status" value="2"/>
</dbReference>
<feature type="domain" description="S1 motif" evidence="15">
    <location>
        <begin position="910"/>
        <end position="976"/>
    </location>
</feature>
<dbReference type="InterPro" id="IPR036612">
    <property type="entry name" value="KH_dom_type_1_sf"/>
</dbReference>
<dbReference type="FunFam" id="3.30.230.70:FF:000020">
    <property type="entry name" value="Polyribonucleotide nucleotidyltransferase 2 mitochondrial"/>
    <property type="match status" value="1"/>
</dbReference>
<dbReference type="PROSITE" id="PS50126">
    <property type="entry name" value="S1"/>
    <property type="match status" value="2"/>
</dbReference>
<evidence type="ECO:0000256" key="6">
    <source>
        <dbReference type="ARBA" id="ARBA00022694"/>
    </source>
</evidence>
<evidence type="ECO:0000256" key="1">
    <source>
        <dbReference type="ARBA" id="ARBA00004173"/>
    </source>
</evidence>
<dbReference type="Pfam" id="PF03725">
    <property type="entry name" value="RNase_PH_C"/>
    <property type="match status" value="1"/>
</dbReference>
<dbReference type="FunFam" id="2.40.50.140:FF:000189">
    <property type="entry name" value="Polyribonucleotide nucleotidyltransferase, putative"/>
    <property type="match status" value="1"/>
</dbReference>
<dbReference type="SUPFAM" id="SSF46915">
    <property type="entry name" value="Polynucleotide phosphorylase/guanosine pentaphosphate synthase (PNPase/GPSI), domain 3"/>
    <property type="match status" value="1"/>
</dbReference>
<dbReference type="GO" id="GO:0009570">
    <property type="term" value="C:chloroplast stroma"/>
    <property type="evidence" value="ECO:0007669"/>
    <property type="project" value="TreeGrafter"/>
</dbReference>
<dbReference type="InterPro" id="IPR012340">
    <property type="entry name" value="NA-bd_OB-fold"/>
</dbReference>
<dbReference type="Gene3D" id="2.40.50.140">
    <property type="entry name" value="Nucleic acid-binding proteins"/>
    <property type="match status" value="2"/>
</dbReference>
<dbReference type="HAMAP" id="MF_01595">
    <property type="entry name" value="PNPase"/>
    <property type="match status" value="1"/>
</dbReference>
<keyword evidence="9" id="KW-0378">Hydrolase</keyword>
<reference evidence="17" key="2">
    <citation type="submission" date="2025-08" db="UniProtKB">
        <authorList>
            <consortium name="RefSeq"/>
        </authorList>
    </citation>
    <scope>IDENTIFICATION</scope>
    <source>
        <tissue evidence="17">Etiolated seedlings</tissue>
    </source>
</reference>
<dbReference type="OrthoDB" id="437922at2759"/>
<dbReference type="GO" id="GO:0000965">
    <property type="term" value="P:mitochondrial RNA 3'-end processing"/>
    <property type="evidence" value="ECO:0007669"/>
    <property type="project" value="TreeGrafter"/>
</dbReference>
<dbReference type="InterPro" id="IPR036345">
    <property type="entry name" value="ExoRNase_PH_dom2_sf"/>
</dbReference>
<evidence type="ECO:0000259" key="15">
    <source>
        <dbReference type="PROSITE" id="PS50126"/>
    </source>
</evidence>
<dbReference type="InterPro" id="IPR027408">
    <property type="entry name" value="PNPase/RNase_PH_dom_sf"/>
</dbReference>
<keyword evidence="6" id="KW-0819">tRNA processing</keyword>
<feature type="compositionally biased region" description="Polar residues" evidence="14">
    <location>
        <begin position="819"/>
        <end position="831"/>
    </location>
</feature>
<dbReference type="eggNOG" id="KOG1067">
    <property type="taxonomic scope" value="Eukaryota"/>
</dbReference>
<evidence type="ECO:0000256" key="11">
    <source>
        <dbReference type="ARBA" id="ARBA00051524"/>
    </source>
</evidence>
<dbReference type="Pfam" id="PF03726">
    <property type="entry name" value="PNPase"/>
    <property type="match status" value="1"/>
</dbReference>
<dbReference type="AlphaFoldDB" id="A0A1S2XIV1"/>
<feature type="region of interest" description="Disordered" evidence="14">
    <location>
        <begin position="779"/>
        <end position="798"/>
    </location>
</feature>
<dbReference type="CDD" id="cd11363">
    <property type="entry name" value="RNase_PH_PNPase_1"/>
    <property type="match status" value="1"/>
</dbReference>
<feature type="compositionally biased region" description="Basic residues" evidence="14">
    <location>
        <begin position="838"/>
        <end position="851"/>
    </location>
</feature>
<evidence type="ECO:0000256" key="14">
    <source>
        <dbReference type="SAM" id="MobiDB-lite"/>
    </source>
</evidence>
<keyword evidence="16" id="KW-1185">Reference proteome</keyword>
<dbReference type="InterPro" id="IPR012162">
    <property type="entry name" value="PNPase"/>
</dbReference>
<organism evidence="16 17">
    <name type="scientific">Cicer arietinum</name>
    <name type="common">Chickpea</name>
    <name type="synonym">Garbanzo</name>
    <dbReference type="NCBI Taxonomy" id="3827"/>
    <lineage>
        <taxon>Eukaryota</taxon>
        <taxon>Viridiplantae</taxon>
        <taxon>Streptophyta</taxon>
        <taxon>Embryophyta</taxon>
        <taxon>Tracheophyta</taxon>
        <taxon>Spermatophyta</taxon>
        <taxon>Magnoliopsida</taxon>
        <taxon>eudicotyledons</taxon>
        <taxon>Gunneridae</taxon>
        <taxon>Pentapetalae</taxon>
        <taxon>rosids</taxon>
        <taxon>fabids</taxon>
        <taxon>Fabales</taxon>
        <taxon>Fabaceae</taxon>
        <taxon>Papilionoideae</taxon>
        <taxon>50 kb inversion clade</taxon>
        <taxon>NPAAA clade</taxon>
        <taxon>Hologalegina</taxon>
        <taxon>IRL clade</taxon>
        <taxon>Cicereae</taxon>
        <taxon>Cicer</taxon>
    </lineage>
</organism>
<dbReference type="GO" id="GO:0006364">
    <property type="term" value="P:rRNA processing"/>
    <property type="evidence" value="ECO:0007669"/>
    <property type="project" value="UniProtKB-KW"/>
</dbReference>
<evidence type="ECO:0000256" key="8">
    <source>
        <dbReference type="ARBA" id="ARBA00022737"/>
    </source>
</evidence>
<dbReference type="Proteomes" id="UP000087171">
    <property type="component" value="Chromosome Ca2"/>
</dbReference>
<dbReference type="GO" id="GO:0005829">
    <property type="term" value="C:cytosol"/>
    <property type="evidence" value="ECO:0007669"/>
    <property type="project" value="TreeGrafter"/>
</dbReference>
<keyword evidence="5" id="KW-0808">Transferase</keyword>
<dbReference type="SUPFAM" id="SSF54211">
    <property type="entry name" value="Ribosomal protein S5 domain 2-like"/>
    <property type="match status" value="2"/>
</dbReference>
<dbReference type="InterPro" id="IPR015847">
    <property type="entry name" value="ExoRNase_PH_dom2"/>
</dbReference>
<keyword evidence="9" id="KW-0269">Exonuclease</keyword>
<dbReference type="STRING" id="3827.A0A1S2XIV1"/>
<feature type="compositionally biased region" description="Basic and acidic residues" evidence="14">
    <location>
        <begin position="878"/>
        <end position="898"/>
    </location>
</feature>
<dbReference type="Gene3D" id="3.30.230.70">
    <property type="entry name" value="GHMP Kinase, N-terminal domain"/>
    <property type="match status" value="2"/>
</dbReference>
<evidence type="ECO:0000256" key="5">
    <source>
        <dbReference type="ARBA" id="ARBA00022679"/>
    </source>
</evidence>
<dbReference type="GeneID" id="101490003"/>
<dbReference type="CDD" id="cd02393">
    <property type="entry name" value="KH-I_PNPase"/>
    <property type="match status" value="1"/>
</dbReference>
<dbReference type="Pfam" id="PF00575">
    <property type="entry name" value="S1"/>
    <property type="match status" value="1"/>
</dbReference>
<evidence type="ECO:0000313" key="17">
    <source>
        <dbReference type="RefSeq" id="XP_004489245.1"/>
    </source>
</evidence>
<evidence type="ECO:0000313" key="16">
    <source>
        <dbReference type="Proteomes" id="UP000087171"/>
    </source>
</evidence>
<evidence type="ECO:0000256" key="4">
    <source>
        <dbReference type="ARBA" id="ARBA00022552"/>
    </source>
</evidence>
<dbReference type="GO" id="GO:0005739">
    <property type="term" value="C:mitochondrion"/>
    <property type="evidence" value="ECO:0007669"/>
    <property type="project" value="UniProtKB-SubCell"/>
</dbReference>
<reference evidence="16" key="1">
    <citation type="journal article" date="2013" name="Nat. Biotechnol.">
        <title>Draft genome sequence of chickpea (Cicer arietinum) provides a resource for trait improvement.</title>
        <authorList>
            <person name="Varshney R.K."/>
            <person name="Song C."/>
            <person name="Saxena R.K."/>
            <person name="Azam S."/>
            <person name="Yu S."/>
            <person name="Sharpe A.G."/>
            <person name="Cannon S."/>
            <person name="Baek J."/>
            <person name="Rosen B.D."/>
            <person name="Tar'an B."/>
            <person name="Millan T."/>
            <person name="Zhang X."/>
            <person name="Ramsay L.D."/>
            <person name="Iwata A."/>
            <person name="Wang Y."/>
            <person name="Nelson W."/>
            <person name="Farmer A.D."/>
            <person name="Gaur P.M."/>
            <person name="Soderlund C."/>
            <person name="Penmetsa R.V."/>
            <person name="Xu C."/>
            <person name="Bharti A.K."/>
            <person name="He W."/>
            <person name="Winter P."/>
            <person name="Zhao S."/>
            <person name="Hane J.K."/>
            <person name="Carrasquilla-Garcia N."/>
            <person name="Condie J.A."/>
            <person name="Upadhyaya H.D."/>
            <person name="Luo M.C."/>
            <person name="Thudi M."/>
            <person name="Gowda C.L."/>
            <person name="Singh N.P."/>
            <person name="Lichtenzveig J."/>
            <person name="Gali K.K."/>
            <person name="Rubio J."/>
            <person name="Nadarajan N."/>
            <person name="Dolezel J."/>
            <person name="Bansal K.C."/>
            <person name="Xu X."/>
            <person name="Edwards D."/>
            <person name="Zhang G."/>
            <person name="Kahl G."/>
            <person name="Gil J."/>
            <person name="Singh K.B."/>
            <person name="Datta S.K."/>
            <person name="Jackson S.A."/>
            <person name="Wang J."/>
            <person name="Cook D.R."/>
        </authorList>
    </citation>
    <scope>NUCLEOTIDE SEQUENCE [LARGE SCALE GENOMIC DNA]</scope>
    <source>
        <strain evidence="16">cv. CDC Frontier</strain>
    </source>
</reference>
<evidence type="ECO:0000256" key="13">
    <source>
        <dbReference type="ARBA" id="ARBA00078395"/>
    </source>
</evidence>
<keyword evidence="10" id="KW-0694">RNA-binding</keyword>
<name>A0A1S2XIV1_CICAR</name>
<dbReference type="PaxDb" id="3827-XP_004489245.1"/>
<evidence type="ECO:0000256" key="7">
    <source>
        <dbReference type="ARBA" id="ARBA00022695"/>
    </source>
</evidence>
<dbReference type="RefSeq" id="XP_004489245.1">
    <property type="nucleotide sequence ID" value="XM_004489188.3"/>
</dbReference>
<dbReference type="SMART" id="SM00316">
    <property type="entry name" value="S1"/>
    <property type="match status" value="2"/>
</dbReference>
<comment type="subcellular location">
    <subcellularLocation>
        <location evidence="1">Mitochondrion</location>
    </subcellularLocation>
</comment>
<feature type="domain" description="S1 motif" evidence="15">
    <location>
        <begin position="668"/>
        <end position="736"/>
    </location>
</feature>
<accession>A0A1S2XIV1</accession>
<dbReference type="NCBIfam" id="TIGR03591">
    <property type="entry name" value="polynuc_phos"/>
    <property type="match status" value="1"/>
</dbReference>
<dbReference type="GO" id="GO:0000175">
    <property type="term" value="F:3'-5'-RNA exonuclease activity"/>
    <property type="evidence" value="ECO:0007669"/>
    <property type="project" value="TreeGrafter"/>
</dbReference>
<dbReference type="KEGG" id="cam:101490003"/>
<dbReference type="InterPro" id="IPR003029">
    <property type="entry name" value="S1_domain"/>
</dbReference>
<keyword evidence="7" id="KW-0548">Nucleotidyltransferase</keyword>
<dbReference type="InterPro" id="IPR015848">
    <property type="entry name" value="PNPase_PH_RNA-bd_bac/org-type"/>
</dbReference>
<dbReference type="NCBIfam" id="NF008805">
    <property type="entry name" value="PRK11824.1"/>
    <property type="match status" value="1"/>
</dbReference>
<comment type="catalytic activity">
    <reaction evidence="11">
        <text>RNA(n+1) + phosphate = RNA(n) + a ribonucleoside 5'-diphosphate</text>
        <dbReference type="Rhea" id="RHEA:22096"/>
        <dbReference type="Rhea" id="RHEA-COMP:14527"/>
        <dbReference type="Rhea" id="RHEA-COMP:17342"/>
        <dbReference type="ChEBI" id="CHEBI:43474"/>
        <dbReference type="ChEBI" id="CHEBI:57930"/>
        <dbReference type="ChEBI" id="CHEBI:140395"/>
        <dbReference type="EC" id="2.7.7.8"/>
    </reaction>
</comment>
<feature type="region of interest" description="Disordered" evidence="14">
    <location>
        <begin position="815"/>
        <end position="901"/>
    </location>
</feature>
<dbReference type="GO" id="GO:0000958">
    <property type="term" value="P:mitochondrial mRNA catabolic process"/>
    <property type="evidence" value="ECO:0007669"/>
    <property type="project" value="TreeGrafter"/>
</dbReference>
<dbReference type="GO" id="GO:0003723">
    <property type="term" value="F:RNA binding"/>
    <property type="evidence" value="ECO:0007669"/>
    <property type="project" value="UniProtKB-KW"/>
</dbReference>
<dbReference type="FunFam" id="3.30.1370.10:FF:000001">
    <property type="entry name" value="Polyribonucleotide nucleotidyltransferase"/>
    <property type="match status" value="1"/>
</dbReference>
<evidence type="ECO:0000256" key="12">
    <source>
        <dbReference type="ARBA" id="ARBA00073922"/>
    </source>
</evidence>
<keyword evidence="9" id="KW-0540">Nuclease</keyword>
<keyword evidence="8" id="KW-0677">Repeat</keyword>
<dbReference type="EC" id="2.7.7.8" evidence="3"/>
<dbReference type="InterPro" id="IPR036456">
    <property type="entry name" value="PNPase_PH_RNA-bd_sf"/>
</dbReference>
<dbReference type="InterPro" id="IPR001247">
    <property type="entry name" value="ExoRNase_PH_dom1"/>
</dbReference>
<gene>
    <name evidence="17" type="primary">LOC101490003</name>
</gene>
<sequence length="976" mass="106532">MSIALRMRSAKPLLRTLRHHLGFRRTISTTDGGSATKFLETFNEEFEIGNRIITLETGKIARFANGAVVFSMEDTKVLSTVTSAKGDTAKADFLPLTVDYQEKQFAQGMIPSTYMRREGAPKERELLCARIIDRPIRPLFPPGFYHEVQVMASVLSSNGKQDPDVLAANATSAALMLSDIPWGGPIGMVRIGRICGQFVVNPTMDELSLSDLNLIYACTKDKTLMIDVQAREISEKDLQAGLRLAHPEAVKYIEPQIRLAAKAGKSKKEYRLSMLSDKTLEKVTNLAEAPIKAVFTDPTYGKFERGEALDNITQDVKKVLEEEGDEESIKVLSKTVDTVRKKVVRKRIIAEGSRVDGRQLDEVRPLYCEAGYVPMLHGSAIFSRGETQVLCTVTLGAPTDAQHLDSLVGPPLKRFMLHYSFPPFCINEVGKRGGLNRREVGHGTLAEKALLAVLPPEDRFPYTVRINSEVMASDGSTSMATVCGGSMALMDAGIPVREHVAGVSVGLVTELDPSTGEIMDYRILTDILGLEDHLGDIDFKIAGTRKGVTAIQLDMKPAGIPLDIICECLEPAHKARQQIIDQMEREINAPRTKGGSTSPRLVTLKYSNDAIRRLIGPMGAAKRKMELETGARISVDDGTLTIVAKNQSVMDKILEKVDFIVGREIEVGGIYKGVVSNIKEYGAFVEFNGGQQGLLHISELSHEPVSRVSDVVSIGQQLSLMCIGQDVHGNIKLSLKATLLGPGGSKTNRIAEGSTASAKETAEIWAPVWNASNITQEQNSASEMSIEKNEVCETKPSASQTPVIVIRSAAECDKEEKSISSNHNRTSNGSLVDNGVQLHHKSKSPSKSKPRKSQDAVDSPSDSGPLPYKNAKKPKLSMQKESKSDTRRAEGDEKEGKNKTPLTAKDLKLGTEVTAKVYQIRAHGLVLDLGGGVRGMYRYEEDGKKDFKIGDEMRVVCSSFSSKGIPVLSAVDDNQL</sequence>
<dbReference type="Gene3D" id="3.30.1370.10">
    <property type="entry name" value="K Homology domain, type 1"/>
    <property type="match status" value="1"/>
</dbReference>
<evidence type="ECO:0000256" key="3">
    <source>
        <dbReference type="ARBA" id="ARBA00012416"/>
    </source>
</evidence>
<evidence type="ECO:0000256" key="10">
    <source>
        <dbReference type="ARBA" id="ARBA00022884"/>
    </source>
</evidence>
<dbReference type="GO" id="GO:0004654">
    <property type="term" value="F:polyribonucleotide nucleotidyltransferase activity"/>
    <property type="evidence" value="ECO:0007669"/>
    <property type="project" value="UniProtKB-EC"/>
</dbReference>
<dbReference type="Pfam" id="PF01138">
    <property type="entry name" value="RNase_PH"/>
    <property type="match status" value="2"/>
</dbReference>
<dbReference type="SUPFAM" id="SSF55666">
    <property type="entry name" value="Ribonuclease PH domain 2-like"/>
    <property type="match status" value="2"/>
</dbReference>
<dbReference type="GO" id="GO:0008033">
    <property type="term" value="P:tRNA processing"/>
    <property type="evidence" value="ECO:0007669"/>
    <property type="project" value="UniProtKB-KW"/>
</dbReference>
<dbReference type="PANTHER" id="PTHR11252:SF16">
    <property type="entry name" value="POLYRIBONUCLEOTIDE NUCLEOTIDYLTRANSFERASE 2, MITOCHONDRIAL"/>
    <property type="match status" value="1"/>
</dbReference>
<dbReference type="FunFam" id="3.30.230.70:FF:000001">
    <property type="entry name" value="Polyribonucleotide nucleotidyltransferase"/>
    <property type="match status" value="1"/>
</dbReference>
<dbReference type="InterPro" id="IPR020568">
    <property type="entry name" value="Ribosomal_Su5_D2-typ_SF"/>
</dbReference>
<dbReference type="PANTHER" id="PTHR11252">
    <property type="entry name" value="POLYRIBONUCLEOTIDE NUCLEOTIDYLTRANSFERASE"/>
    <property type="match status" value="1"/>
</dbReference>